<reference evidence="5" key="1">
    <citation type="submission" date="2020-10" db="EMBL/GenBank/DDBJ databases">
        <title>Genome sequence of the unusual species of purple photosynthetic bacteria, Phaeovibrio sulfidiphilus DSM 23193, type strain.</title>
        <authorList>
            <person name="Kyndt J.A."/>
            <person name="Meyer T.E."/>
        </authorList>
    </citation>
    <scope>NUCLEOTIDE SEQUENCE</scope>
    <source>
        <strain evidence="5">DSM 23193</strain>
    </source>
</reference>
<dbReference type="Gene3D" id="1.10.287.470">
    <property type="entry name" value="Helix hairpin bin"/>
    <property type="match status" value="1"/>
</dbReference>
<evidence type="ECO:0000313" key="5">
    <source>
        <dbReference type="EMBL" id="MBE1237999.1"/>
    </source>
</evidence>
<organism evidence="5 6">
    <name type="scientific">Phaeovibrio sulfidiphilus</name>
    <dbReference type="NCBI Taxonomy" id="1220600"/>
    <lineage>
        <taxon>Bacteria</taxon>
        <taxon>Pseudomonadati</taxon>
        <taxon>Pseudomonadota</taxon>
        <taxon>Alphaproteobacteria</taxon>
        <taxon>Rhodospirillales</taxon>
        <taxon>Rhodospirillaceae</taxon>
        <taxon>Phaeovibrio</taxon>
    </lineage>
</organism>
<feature type="domain" description="YbhG-like alpha-helical hairpin" evidence="4">
    <location>
        <begin position="71"/>
        <end position="191"/>
    </location>
</feature>
<protein>
    <submittedName>
        <fullName evidence="5">HlyD family efflux transporter periplasmic adaptor subunit</fullName>
    </submittedName>
</protein>
<dbReference type="PANTHER" id="PTHR32347:SF23">
    <property type="entry name" value="BLL5650 PROTEIN"/>
    <property type="match status" value="1"/>
</dbReference>
<evidence type="ECO:0000259" key="4">
    <source>
        <dbReference type="Pfam" id="PF25881"/>
    </source>
</evidence>
<evidence type="ECO:0000256" key="3">
    <source>
        <dbReference type="SAM" id="Coils"/>
    </source>
</evidence>
<feature type="coiled-coil region" evidence="3">
    <location>
        <begin position="69"/>
        <end position="122"/>
    </location>
</feature>
<accession>A0A8J7CFN6</accession>
<comment type="subcellular location">
    <subcellularLocation>
        <location evidence="1">Cell envelope</location>
    </subcellularLocation>
</comment>
<dbReference type="Gene3D" id="2.40.30.170">
    <property type="match status" value="1"/>
</dbReference>
<evidence type="ECO:0000313" key="6">
    <source>
        <dbReference type="Proteomes" id="UP000631034"/>
    </source>
</evidence>
<gene>
    <name evidence="5" type="ORF">IHV25_10140</name>
</gene>
<dbReference type="SUPFAM" id="SSF111369">
    <property type="entry name" value="HlyD-like secretion proteins"/>
    <property type="match status" value="3"/>
</dbReference>
<evidence type="ECO:0000256" key="1">
    <source>
        <dbReference type="ARBA" id="ARBA00004196"/>
    </source>
</evidence>
<dbReference type="PROSITE" id="PS51257">
    <property type="entry name" value="PROKAR_LIPOPROTEIN"/>
    <property type="match status" value="1"/>
</dbReference>
<comment type="caution">
    <text evidence="5">The sequence shown here is derived from an EMBL/GenBank/DDBJ whole genome shotgun (WGS) entry which is preliminary data.</text>
</comment>
<dbReference type="Proteomes" id="UP000631034">
    <property type="component" value="Unassembled WGS sequence"/>
</dbReference>
<evidence type="ECO:0000256" key="2">
    <source>
        <dbReference type="ARBA" id="ARBA00023054"/>
    </source>
</evidence>
<dbReference type="AlphaFoldDB" id="A0A8J7CFN6"/>
<sequence>MVSVVRTVAALLLALGAGGCDGSPSDVIYGYVEGDYLRISLPESGIVTTRSVERGDQVRAGELLYTLDRDSEDAAVERARARLDEARANYENLASAQRDTEIRALEAELAQAQADRKYAELHRGRRTALVSSGSISQAEMDQAESAFEAARARVDMVSARLERAREGYGRDAEIQAARAGIRAAEAELEQASSRQAKRFARAPLDGRIEDVLFREGETVQAGQPVVSLLPPDNVFVRFFASPKQVSRLSPGADVRLACEGCPDGLEARVSYVAREASFTPPTLYSRNRSEKLVFLVEARPHAHRDALRPGQPVRVTLPDPPIRNAAP</sequence>
<dbReference type="EMBL" id="JACZHT010000012">
    <property type="protein sequence ID" value="MBE1237999.1"/>
    <property type="molecule type" value="Genomic_DNA"/>
</dbReference>
<keyword evidence="2 3" id="KW-0175">Coiled coil</keyword>
<dbReference type="Gene3D" id="2.40.50.100">
    <property type="match status" value="1"/>
</dbReference>
<dbReference type="Pfam" id="PF25881">
    <property type="entry name" value="HH_YBHG"/>
    <property type="match status" value="1"/>
</dbReference>
<dbReference type="RefSeq" id="WP_192535014.1">
    <property type="nucleotide sequence ID" value="NZ_JACZHT010000012.1"/>
</dbReference>
<dbReference type="InterPro" id="IPR050465">
    <property type="entry name" value="UPF0194_transport"/>
</dbReference>
<keyword evidence="6" id="KW-1185">Reference proteome</keyword>
<dbReference type="GO" id="GO:0030313">
    <property type="term" value="C:cell envelope"/>
    <property type="evidence" value="ECO:0007669"/>
    <property type="project" value="UniProtKB-SubCell"/>
</dbReference>
<proteinExistence type="predicted"/>
<name>A0A8J7CFN6_9PROT</name>
<dbReference type="PANTHER" id="PTHR32347">
    <property type="entry name" value="EFFLUX SYSTEM COMPONENT YKNX-RELATED"/>
    <property type="match status" value="1"/>
</dbReference>
<dbReference type="InterPro" id="IPR059052">
    <property type="entry name" value="HH_YbhG-like"/>
</dbReference>